<dbReference type="Proteomes" id="UP000183263">
    <property type="component" value="Unassembled WGS sequence"/>
</dbReference>
<dbReference type="RefSeq" id="WP_072737484.1">
    <property type="nucleotide sequence ID" value="NZ_CP048813.1"/>
</dbReference>
<organism evidence="1 2">
    <name type="scientific">Rhodococcus triatomae</name>
    <dbReference type="NCBI Taxonomy" id="300028"/>
    <lineage>
        <taxon>Bacteria</taxon>
        <taxon>Bacillati</taxon>
        <taxon>Actinomycetota</taxon>
        <taxon>Actinomycetes</taxon>
        <taxon>Mycobacteriales</taxon>
        <taxon>Nocardiaceae</taxon>
        <taxon>Rhodococcus</taxon>
    </lineage>
</organism>
<evidence type="ECO:0000313" key="2">
    <source>
        <dbReference type="Proteomes" id="UP000183263"/>
    </source>
</evidence>
<accession>A0A1G8HU40</accession>
<evidence type="ECO:0000313" key="1">
    <source>
        <dbReference type="EMBL" id="SDI10000.1"/>
    </source>
</evidence>
<name>A0A1G8HU40_9NOCA</name>
<reference evidence="1 2" key="1">
    <citation type="submission" date="2016-10" db="EMBL/GenBank/DDBJ databases">
        <authorList>
            <person name="de Groot N.N."/>
        </authorList>
    </citation>
    <scope>NUCLEOTIDE SEQUENCE [LARGE SCALE GENOMIC DNA]</scope>
    <source>
        <strain evidence="1 2">DSM 44892</strain>
    </source>
</reference>
<dbReference type="EMBL" id="FNDN01000005">
    <property type="protein sequence ID" value="SDI10000.1"/>
    <property type="molecule type" value="Genomic_DNA"/>
</dbReference>
<keyword evidence="2" id="KW-1185">Reference proteome</keyword>
<dbReference type="OrthoDB" id="9811483at2"/>
<sequence>MTTLLLLLRRRWPLLVALLAALVAVVAVALVWDRPADARTVAIVDRDDGWELDGETLRAGEALVASLAEDETSGWTVVPAGDDASATVTVPADFSESVASLWGPEPRQARLDLQLHTDDAGAAGELSSLLSSRIGADGIGDLLTDTATARTRFQQAGATAGLLTAGTKAAADAAGDLTGSADELLPLLETARSGATELLDVSRTVSGAVGQASGPAEDAAARLDTLGLTLGDVTEGADRAALTLDRLLPVVEPLAPEAAESLGQASADLTAVSTQLAALPGMLGGSVDQTSELGELVRVALGQVSDASAQLSSAAQQLDAGIGPLAEQAPTMLAEVTGQITAGFDQLNALSGQVSSGIGQGMEGLPVRSPAQQEQLSTVLAAPVELAATSPEPLLTPQRTTAVLAGTTIVLAAVVGWMGLQLRRRDGSGDSTTPANPAVS</sequence>
<gene>
    <name evidence="1" type="ORF">SAMN05444695_10564</name>
</gene>
<dbReference type="AlphaFoldDB" id="A0A1G8HU40"/>
<proteinExistence type="predicted"/>
<protein>
    <submittedName>
        <fullName evidence="1">Putative membrane protein</fullName>
    </submittedName>
</protein>